<dbReference type="SUPFAM" id="SSF47954">
    <property type="entry name" value="Cyclin-like"/>
    <property type="match status" value="1"/>
</dbReference>
<evidence type="ECO:0000313" key="3">
    <source>
        <dbReference type="Proteomes" id="UP001479436"/>
    </source>
</evidence>
<dbReference type="InterPro" id="IPR036915">
    <property type="entry name" value="Cyclin-like_sf"/>
</dbReference>
<accession>A0ABR2VMG0</accession>
<evidence type="ECO:0000259" key="1">
    <source>
        <dbReference type="Pfam" id="PF00134"/>
    </source>
</evidence>
<feature type="domain" description="Cyclin N-terminal" evidence="1">
    <location>
        <begin position="41"/>
        <end position="142"/>
    </location>
</feature>
<name>A0ABR2VMG0_9FUNG</name>
<protein>
    <recommendedName>
        <fullName evidence="1">Cyclin N-terminal domain-containing protein</fullName>
    </recommendedName>
</protein>
<organism evidence="2 3">
    <name type="scientific">Basidiobolus ranarum</name>
    <dbReference type="NCBI Taxonomy" id="34480"/>
    <lineage>
        <taxon>Eukaryota</taxon>
        <taxon>Fungi</taxon>
        <taxon>Fungi incertae sedis</taxon>
        <taxon>Zoopagomycota</taxon>
        <taxon>Entomophthoromycotina</taxon>
        <taxon>Basidiobolomycetes</taxon>
        <taxon>Basidiobolales</taxon>
        <taxon>Basidiobolaceae</taxon>
        <taxon>Basidiobolus</taxon>
    </lineage>
</organism>
<reference evidence="2 3" key="1">
    <citation type="submission" date="2023-04" db="EMBL/GenBank/DDBJ databases">
        <title>Genome of Basidiobolus ranarum AG-B5.</title>
        <authorList>
            <person name="Stajich J.E."/>
            <person name="Carter-House D."/>
            <person name="Gryganskyi A."/>
        </authorList>
    </citation>
    <scope>NUCLEOTIDE SEQUENCE [LARGE SCALE GENOMIC DNA]</scope>
    <source>
        <strain evidence="2 3">AG-B5</strain>
    </source>
</reference>
<dbReference type="Proteomes" id="UP001479436">
    <property type="component" value="Unassembled WGS sequence"/>
</dbReference>
<evidence type="ECO:0000313" key="2">
    <source>
        <dbReference type="EMBL" id="KAK9680286.1"/>
    </source>
</evidence>
<sequence>MTCVVSKLPACHIIPESLIEFTIKRVRSVITYQETSYHRRTSSPSLTKLVKRVIRKCRIQTPTLLVALIYIDRLQKYLPVQAVGSSTTGHRIFLASLILASKFHDDASLWCADIARIVSKYWGVSEINEMERVFLNYVKFDLWVDNSELRNYMQDKHIHINIDY</sequence>
<comment type="caution">
    <text evidence="2">The sequence shown here is derived from an EMBL/GenBank/DDBJ whole genome shotgun (WGS) entry which is preliminary data.</text>
</comment>
<dbReference type="EMBL" id="JASJQH010009271">
    <property type="protein sequence ID" value="KAK9680286.1"/>
    <property type="molecule type" value="Genomic_DNA"/>
</dbReference>
<dbReference type="Gene3D" id="1.10.472.10">
    <property type="entry name" value="Cyclin-like"/>
    <property type="match status" value="1"/>
</dbReference>
<dbReference type="InterPro" id="IPR013922">
    <property type="entry name" value="Cyclin_PHO80-like"/>
</dbReference>
<dbReference type="CDD" id="cd20557">
    <property type="entry name" value="CYCLIN_ScPCL1-like"/>
    <property type="match status" value="1"/>
</dbReference>
<dbReference type="Pfam" id="PF00134">
    <property type="entry name" value="Cyclin_N"/>
    <property type="match status" value="1"/>
</dbReference>
<proteinExistence type="predicted"/>
<gene>
    <name evidence="2" type="ORF">K7432_015984</name>
</gene>
<dbReference type="PANTHER" id="PTHR15615">
    <property type="match status" value="1"/>
</dbReference>
<dbReference type="PANTHER" id="PTHR15615:SF10">
    <property type="entry name" value="PHO85 CYCLIN-2-RELATED"/>
    <property type="match status" value="1"/>
</dbReference>
<dbReference type="InterPro" id="IPR006671">
    <property type="entry name" value="Cyclin_N"/>
</dbReference>
<keyword evidence="3" id="KW-1185">Reference proteome</keyword>